<dbReference type="GO" id="GO:0043565">
    <property type="term" value="F:sequence-specific DNA binding"/>
    <property type="evidence" value="ECO:0007669"/>
    <property type="project" value="TreeGrafter"/>
</dbReference>
<feature type="region of interest" description="Disordered" evidence="5">
    <location>
        <begin position="101"/>
        <end position="124"/>
    </location>
</feature>
<dbReference type="PANTHER" id="PTHR31945:SF20">
    <property type="entry name" value="TRANSCRIPTION FACTOR DYT1"/>
    <property type="match status" value="1"/>
</dbReference>
<comment type="subcellular location">
    <subcellularLocation>
        <location evidence="1">Nucleus</location>
    </subcellularLocation>
</comment>
<dbReference type="AlphaFoldDB" id="A0A2G5ERV7"/>
<dbReference type="EMBL" id="KZ305022">
    <property type="protein sequence ID" value="PIA58459.1"/>
    <property type="molecule type" value="Genomic_DNA"/>
</dbReference>
<dbReference type="PROSITE" id="PS50888">
    <property type="entry name" value="BHLH"/>
    <property type="match status" value="1"/>
</dbReference>
<evidence type="ECO:0000256" key="1">
    <source>
        <dbReference type="ARBA" id="ARBA00004123"/>
    </source>
</evidence>
<dbReference type="InterPro" id="IPR036638">
    <property type="entry name" value="HLH_DNA-bd_sf"/>
</dbReference>
<dbReference type="InterPro" id="IPR011598">
    <property type="entry name" value="bHLH_dom"/>
</dbReference>
<evidence type="ECO:0000313" key="7">
    <source>
        <dbReference type="EMBL" id="PIA58459.1"/>
    </source>
</evidence>
<gene>
    <name evidence="7" type="ORF">AQUCO_00500413v1</name>
</gene>
<protein>
    <recommendedName>
        <fullName evidence="6">BHLH domain-containing protein</fullName>
    </recommendedName>
</protein>
<evidence type="ECO:0000256" key="3">
    <source>
        <dbReference type="ARBA" id="ARBA00023163"/>
    </source>
</evidence>
<dbReference type="PANTHER" id="PTHR31945">
    <property type="entry name" value="TRANSCRIPTION FACTOR SCREAM2-RELATED"/>
    <property type="match status" value="1"/>
</dbReference>
<organism evidence="7 8">
    <name type="scientific">Aquilegia coerulea</name>
    <name type="common">Rocky mountain columbine</name>
    <dbReference type="NCBI Taxonomy" id="218851"/>
    <lineage>
        <taxon>Eukaryota</taxon>
        <taxon>Viridiplantae</taxon>
        <taxon>Streptophyta</taxon>
        <taxon>Embryophyta</taxon>
        <taxon>Tracheophyta</taxon>
        <taxon>Spermatophyta</taxon>
        <taxon>Magnoliopsida</taxon>
        <taxon>Ranunculales</taxon>
        <taxon>Ranunculaceae</taxon>
        <taxon>Thalictroideae</taxon>
        <taxon>Aquilegia</taxon>
    </lineage>
</organism>
<dbReference type="InterPro" id="IPR051358">
    <property type="entry name" value="TF_AMS/ICE1/BHLH6-like"/>
</dbReference>
<feature type="compositionally biased region" description="Basic and acidic residues" evidence="5">
    <location>
        <begin position="30"/>
        <end position="41"/>
    </location>
</feature>
<keyword evidence="8" id="KW-1185">Reference proteome</keyword>
<dbReference type="SUPFAM" id="SSF47459">
    <property type="entry name" value="HLH, helix-loop-helix DNA-binding domain"/>
    <property type="match status" value="1"/>
</dbReference>
<accession>A0A2G5ERV7</accession>
<evidence type="ECO:0000256" key="4">
    <source>
        <dbReference type="ARBA" id="ARBA00023242"/>
    </source>
</evidence>
<feature type="region of interest" description="Disordered" evidence="5">
    <location>
        <begin position="20"/>
        <end position="41"/>
    </location>
</feature>
<keyword evidence="4" id="KW-0539">Nucleus</keyword>
<dbReference type="OrthoDB" id="690068at2759"/>
<feature type="compositionally biased region" description="Basic and acidic residues" evidence="5">
    <location>
        <begin position="115"/>
        <end position="124"/>
    </location>
</feature>
<dbReference type="InParanoid" id="A0A2G5ERV7"/>
<evidence type="ECO:0000256" key="2">
    <source>
        <dbReference type="ARBA" id="ARBA00023015"/>
    </source>
</evidence>
<dbReference type="Proteomes" id="UP000230069">
    <property type="component" value="Unassembled WGS sequence"/>
</dbReference>
<sequence length="124" mass="14779">MEYTNSLMEEFYVQNELAEQGRRGRQGKNINDDTQFKSKNLEAERRRRHKLNERLINLRLFTHYHFLCDYKFATIIDDAITYITGLQKHVKALGDQIREMETRETEKQGSVGGRVQEEQIEKLQ</sequence>
<dbReference type="Gene3D" id="4.10.280.10">
    <property type="entry name" value="Helix-loop-helix DNA-binding domain"/>
    <property type="match status" value="1"/>
</dbReference>
<evidence type="ECO:0000256" key="5">
    <source>
        <dbReference type="SAM" id="MobiDB-lite"/>
    </source>
</evidence>
<name>A0A2G5ERV7_AQUCA</name>
<evidence type="ECO:0000313" key="8">
    <source>
        <dbReference type="Proteomes" id="UP000230069"/>
    </source>
</evidence>
<dbReference type="GO" id="GO:0003700">
    <property type="term" value="F:DNA-binding transcription factor activity"/>
    <property type="evidence" value="ECO:0007669"/>
    <property type="project" value="TreeGrafter"/>
</dbReference>
<keyword evidence="3" id="KW-0804">Transcription</keyword>
<reference evidence="7 8" key="1">
    <citation type="submission" date="2017-09" db="EMBL/GenBank/DDBJ databases">
        <title>WGS assembly of Aquilegia coerulea Goldsmith.</title>
        <authorList>
            <person name="Hodges S."/>
            <person name="Kramer E."/>
            <person name="Nordborg M."/>
            <person name="Tomkins J."/>
            <person name="Borevitz J."/>
            <person name="Derieg N."/>
            <person name="Yan J."/>
            <person name="Mihaltcheva S."/>
            <person name="Hayes R.D."/>
            <person name="Rokhsar D."/>
        </authorList>
    </citation>
    <scope>NUCLEOTIDE SEQUENCE [LARGE SCALE GENOMIC DNA]</scope>
    <source>
        <strain evidence="8">cv. Goldsmith</strain>
    </source>
</reference>
<evidence type="ECO:0000259" key="6">
    <source>
        <dbReference type="PROSITE" id="PS50888"/>
    </source>
</evidence>
<dbReference type="GO" id="GO:0005634">
    <property type="term" value="C:nucleus"/>
    <property type="evidence" value="ECO:0007669"/>
    <property type="project" value="UniProtKB-SubCell"/>
</dbReference>
<feature type="domain" description="BHLH" evidence="6">
    <location>
        <begin position="35"/>
        <end position="86"/>
    </location>
</feature>
<proteinExistence type="predicted"/>
<dbReference type="GO" id="GO:0046983">
    <property type="term" value="F:protein dimerization activity"/>
    <property type="evidence" value="ECO:0007669"/>
    <property type="project" value="InterPro"/>
</dbReference>
<keyword evidence="2" id="KW-0805">Transcription regulation</keyword>
<dbReference type="STRING" id="218851.A0A2G5ERV7"/>